<reference evidence="1 2" key="1">
    <citation type="journal article" date="2018" name="J. Allergy Clin. Immunol.">
        <title>High-quality assembly of Dermatophagoides pteronyssinus genome and transcriptome reveals a wide range of novel allergens.</title>
        <authorList>
            <person name="Liu X.Y."/>
            <person name="Yang K.Y."/>
            <person name="Wang M.Q."/>
            <person name="Kwok J.S."/>
            <person name="Zeng X."/>
            <person name="Yang Z."/>
            <person name="Xiao X.J."/>
            <person name="Lau C.P."/>
            <person name="Li Y."/>
            <person name="Huang Z.M."/>
            <person name="Ba J.G."/>
            <person name="Yim A.K."/>
            <person name="Ouyang C.Y."/>
            <person name="Ngai S.M."/>
            <person name="Chan T.F."/>
            <person name="Leung E.L."/>
            <person name="Liu L."/>
            <person name="Liu Z.G."/>
            <person name="Tsui S.K."/>
        </authorList>
    </citation>
    <scope>NUCLEOTIDE SEQUENCE [LARGE SCALE GENOMIC DNA]</scope>
    <source>
        <strain evidence="1">Derp</strain>
    </source>
</reference>
<keyword evidence="2" id="KW-1185">Reference proteome</keyword>
<reference evidence="1 2" key="2">
    <citation type="journal article" date="2022" name="Mol. Biol. Evol.">
        <title>Comparative Genomics Reveals Insights into the Divergent Evolution of Astigmatic Mites and Household Pest Adaptations.</title>
        <authorList>
            <person name="Xiong Q."/>
            <person name="Wan A.T."/>
            <person name="Liu X."/>
            <person name="Fung C.S."/>
            <person name="Xiao X."/>
            <person name="Malainual N."/>
            <person name="Hou J."/>
            <person name="Wang L."/>
            <person name="Wang M."/>
            <person name="Yang K.Y."/>
            <person name="Cui Y."/>
            <person name="Leung E.L."/>
            <person name="Nong W."/>
            <person name="Shin S.K."/>
            <person name="Au S.W."/>
            <person name="Jeong K.Y."/>
            <person name="Chew F.T."/>
            <person name="Hui J.H."/>
            <person name="Leung T.F."/>
            <person name="Tungtrongchitr A."/>
            <person name="Zhong N."/>
            <person name="Liu Z."/>
            <person name="Tsui S.K."/>
        </authorList>
    </citation>
    <scope>NUCLEOTIDE SEQUENCE [LARGE SCALE GENOMIC DNA]</scope>
    <source>
        <strain evidence="1">Derp</strain>
    </source>
</reference>
<dbReference type="EMBL" id="NJHN03000065">
    <property type="protein sequence ID" value="KAH9418170.1"/>
    <property type="molecule type" value="Genomic_DNA"/>
</dbReference>
<dbReference type="Proteomes" id="UP000887458">
    <property type="component" value="Unassembled WGS sequence"/>
</dbReference>
<protein>
    <submittedName>
        <fullName evidence="1">Uncharacterized protein</fullName>
    </submittedName>
</protein>
<proteinExistence type="predicted"/>
<evidence type="ECO:0000313" key="1">
    <source>
        <dbReference type="EMBL" id="KAH9418170.1"/>
    </source>
</evidence>
<sequence length="73" mass="8171">MNINQRTSNAGKPRITSGPIIFANITQFIIAHITNIGDTFTHNRCLVRKSGVIPTYSNRKSNCCNFHHIIFVG</sequence>
<name>A0ABQ8J6Y9_DERPT</name>
<gene>
    <name evidence="1" type="ORF">DERP_010723</name>
</gene>
<comment type="caution">
    <text evidence="1">The sequence shown here is derived from an EMBL/GenBank/DDBJ whole genome shotgun (WGS) entry which is preliminary data.</text>
</comment>
<organism evidence="1 2">
    <name type="scientific">Dermatophagoides pteronyssinus</name>
    <name type="common">European house dust mite</name>
    <dbReference type="NCBI Taxonomy" id="6956"/>
    <lineage>
        <taxon>Eukaryota</taxon>
        <taxon>Metazoa</taxon>
        <taxon>Ecdysozoa</taxon>
        <taxon>Arthropoda</taxon>
        <taxon>Chelicerata</taxon>
        <taxon>Arachnida</taxon>
        <taxon>Acari</taxon>
        <taxon>Acariformes</taxon>
        <taxon>Sarcoptiformes</taxon>
        <taxon>Astigmata</taxon>
        <taxon>Psoroptidia</taxon>
        <taxon>Analgoidea</taxon>
        <taxon>Pyroglyphidae</taxon>
        <taxon>Dermatophagoidinae</taxon>
        <taxon>Dermatophagoides</taxon>
    </lineage>
</organism>
<accession>A0ABQ8J6Y9</accession>
<evidence type="ECO:0000313" key="2">
    <source>
        <dbReference type="Proteomes" id="UP000887458"/>
    </source>
</evidence>